<dbReference type="PROSITE" id="PS50878">
    <property type="entry name" value="RT_POL"/>
    <property type="match status" value="1"/>
</dbReference>
<dbReference type="PANTHER" id="PTHR31635:SF196">
    <property type="entry name" value="REVERSE TRANSCRIPTASE DOMAIN-CONTAINING PROTEIN-RELATED"/>
    <property type="match status" value="1"/>
</dbReference>
<organism evidence="2 3">
    <name type="scientific">Tetrapyrgos nigripes</name>
    <dbReference type="NCBI Taxonomy" id="182062"/>
    <lineage>
        <taxon>Eukaryota</taxon>
        <taxon>Fungi</taxon>
        <taxon>Dikarya</taxon>
        <taxon>Basidiomycota</taxon>
        <taxon>Agaricomycotina</taxon>
        <taxon>Agaricomycetes</taxon>
        <taxon>Agaricomycetidae</taxon>
        <taxon>Agaricales</taxon>
        <taxon>Marasmiineae</taxon>
        <taxon>Marasmiaceae</taxon>
        <taxon>Tetrapyrgos</taxon>
    </lineage>
</organism>
<dbReference type="EMBL" id="JAACJM010000017">
    <property type="protein sequence ID" value="KAF5367985.1"/>
    <property type="molecule type" value="Genomic_DNA"/>
</dbReference>
<evidence type="ECO:0000313" key="2">
    <source>
        <dbReference type="EMBL" id="KAF5367985.1"/>
    </source>
</evidence>
<dbReference type="PANTHER" id="PTHR31635">
    <property type="entry name" value="REVERSE TRANSCRIPTASE DOMAIN-CONTAINING PROTEIN-RELATED"/>
    <property type="match status" value="1"/>
</dbReference>
<dbReference type="CDD" id="cd01650">
    <property type="entry name" value="RT_nLTR_like"/>
    <property type="match status" value="1"/>
</dbReference>
<dbReference type="OrthoDB" id="2205812at2759"/>
<feature type="domain" description="Reverse transcriptase" evidence="1">
    <location>
        <begin position="1"/>
        <end position="240"/>
    </location>
</feature>
<dbReference type="AlphaFoldDB" id="A0A8H5LS32"/>
<comment type="caution">
    <text evidence="2">The sequence shown here is derived from an EMBL/GenBank/DDBJ whole genome shotgun (WGS) entry which is preliminary data.</text>
</comment>
<evidence type="ECO:0000259" key="1">
    <source>
        <dbReference type="PROSITE" id="PS50878"/>
    </source>
</evidence>
<dbReference type="Pfam" id="PF00078">
    <property type="entry name" value="RVT_1"/>
    <property type="match status" value="1"/>
</dbReference>
<proteinExistence type="predicted"/>
<dbReference type="SUPFAM" id="SSF56672">
    <property type="entry name" value="DNA/RNA polymerases"/>
    <property type="match status" value="1"/>
</dbReference>
<reference evidence="2 3" key="1">
    <citation type="journal article" date="2020" name="ISME J.">
        <title>Uncovering the hidden diversity of litter-decomposition mechanisms in mushroom-forming fungi.</title>
        <authorList>
            <person name="Floudas D."/>
            <person name="Bentzer J."/>
            <person name="Ahren D."/>
            <person name="Johansson T."/>
            <person name="Persson P."/>
            <person name="Tunlid A."/>
        </authorList>
    </citation>
    <scope>NUCLEOTIDE SEQUENCE [LARGE SCALE GENOMIC DNA]</scope>
    <source>
        <strain evidence="2 3">CBS 291.85</strain>
    </source>
</reference>
<evidence type="ECO:0000313" key="3">
    <source>
        <dbReference type="Proteomes" id="UP000559256"/>
    </source>
</evidence>
<protein>
    <recommendedName>
        <fullName evidence="1">Reverse transcriptase domain-containing protein</fullName>
    </recommendedName>
</protein>
<gene>
    <name evidence="2" type="ORF">D9758_004428</name>
</gene>
<dbReference type="InterPro" id="IPR000477">
    <property type="entry name" value="RT_dom"/>
</dbReference>
<dbReference type="Proteomes" id="UP000559256">
    <property type="component" value="Unassembled WGS sequence"/>
</dbReference>
<accession>A0A8H5LS32</accession>
<dbReference type="InterPro" id="IPR043502">
    <property type="entry name" value="DNA/RNA_pol_sf"/>
</dbReference>
<name>A0A8H5LS32_9AGAR</name>
<keyword evidence="3" id="KW-1185">Reference proteome</keyword>
<sequence>MRLGTVALALLHPNQAGFVKGRYITDQTKLIRMVMTYTEATEKNGLIVSLDQEKAYNKVWHDYLWKVLEKYEFPSHFTKTVKYLYEPAKTTVMINGERSKNFHVHRGVRQGDPLSCLIFDLAIEPLAEMIRDSNLKGYDIPGTTEHLIVNLFADNTTTFLHAEDNFEELQRILDKWCLASGAKFNIAKTEIIPIGEKTYHVSVTQTRKTNEHAQPLPTNLHIAMEGEAVRILGAWYGNEIKAEQIWARNIEKVDSNLERWAKGSPSMEGRCHIIQMMIGGIIQYLTMVQGMPKSVEKRLAKCISTYLWEEKERNPVKKEVVFSNFDKGGRRVLDI</sequence>